<feature type="transmembrane region" description="Helical" evidence="1">
    <location>
        <begin position="32"/>
        <end position="50"/>
    </location>
</feature>
<feature type="transmembrane region" description="Helical" evidence="1">
    <location>
        <begin position="180"/>
        <end position="198"/>
    </location>
</feature>
<feature type="domain" description="Acyltransferase 3" evidence="2">
    <location>
        <begin position="28"/>
        <end position="377"/>
    </location>
</feature>
<dbReference type="EMBL" id="CP009438">
    <property type="protein sequence ID" value="AIS01718.1"/>
    <property type="molecule type" value="Genomic_DNA"/>
</dbReference>
<feature type="transmembrane region" description="Helical" evidence="1">
    <location>
        <begin position="57"/>
        <end position="78"/>
    </location>
</feature>
<dbReference type="GO" id="GO:0009103">
    <property type="term" value="P:lipopolysaccharide biosynthetic process"/>
    <property type="evidence" value="ECO:0007669"/>
    <property type="project" value="TreeGrafter"/>
</dbReference>
<dbReference type="PANTHER" id="PTHR23028:SF53">
    <property type="entry name" value="ACYL_TRANSF_3 DOMAIN-CONTAINING PROTEIN"/>
    <property type="match status" value="1"/>
</dbReference>
<sequence length="412" mass="44672">MTSSASRPKSPPAAAAAAPAALPGTRLDSLTGLRWIAAFAVFLNHLTTLLPLPHTDAVFALGASGVTFFFVLSGFVLTWTRLEGDRAGAFYGRRFARIWPVLAVGALLPLVLQLPGVPDGETGDVVLMAVSAVLLLQAWVPGWILGGTSPVTWSLACEAFFYALFPFVGRFTLRRSLRWLAGAAVALVLIGWGIRVWLWEAYPPQARPAFTGMDGLIFGVYSPIARVWEFLLGVVAAAAVRKGWRSPLGTGAATTVLAAGLLVLWLLRDETWRAFVVYDALGQVTAPLYALMVVAVAQRDLSGRSSWLGTRPMVFLGEWSYAFYLLHFTVLFEIASAVFDRNSVIEFYLRPVGASWSNAGWALLALGVTTALCALLHRFYERPLELRLRARLGRRDAPRVESAGVPARGNAA</sequence>
<accession>A0A089XCK6</accession>
<dbReference type="KEGG" id="sgu:SGLAU_28920"/>
<dbReference type="Proteomes" id="UP000029482">
    <property type="component" value="Chromosome"/>
</dbReference>
<keyword evidence="1" id="KW-0472">Membrane</keyword>
<evidence type="ECO:0000313" key="4">
    <source>
        <dbReference type="Proteomes" id="UP000029482"/>
    </source>
</evidence>
<evidence type="ECO:0000313" key="3">
    <source>
        <dbReference type="EMBL" id="AIS01718.1"/>
    </source>
</evidence>
<feature type="transmembrane region" description="Helical" evidence="1">
    <location>
        <begin position="280"/>
        <end position="298"/>
    </location>
</feature>
<gene>
    <name evidence="3" type="ORF">SGLAU_28920</name>
</gene>
<feature type="transmembrane region" description="Helical" evidence="1">
    <location>
        <begin position="359"/>
        <end position="380"/>
    </location>
</feature>
<proteinExistence type="predicted"/>
<keyword evidence="1" id="KW-1133">Transmembrane helix</keyword>
<dbReference type="GO" id="GO:0016020">
    <property type="term" value="C:membrane"/>
    <property type="evidence" value="ECO:0007669"/>
    <property type="project" value="TreeGrafter"/>
</dbReference>
<feature type="transmembrane region" description="Helical" evidence="1">
    <location>
        <begin position="218"/>
        <end position="240"/>
    </location>
</feature>
<reference evidence="4" key="1">
    <citation type="journal article" date="2015" name="J. Biotechnol.">
        <title>Complete genome sequence of the actinobacterium Streptomyces glaucescens GLA.O (DSM 40922) consisting of a linear chromosome and one linear plasmid.</title>
        <authorList>
            <person name="Ortseifen V."/>
            <person name="Winkler A."/>
            <person name="Albersmeier A."/>
            <person name="Wendler S."/>
            <person name="Puhler A."/>
            <person name="Kalinowski J."/>
            <person name="Ruckert C."/>
        </authorList>
    </citation>
    <scope>NUCLEOTIDE SEQUENCE [LARGE SCALE GENOMIC DNA]</scope>
    <source>
        <strain evidence="4">DSM 40922 / GLA O</strain>
    </source>
</reference>
<keyword evidence="1" id="KW-0812">Transmembrane</keyword>
<feature type="transmembrane region" description="Helical" evidence="1">
    <location>
        <begin position="151"/>
        <end position="168"/>
    </location>
</feature>
<dbReference type="GO" id="GO:0016747">
    <property type="term" value="F:acyltransferase activity, transferring groups other than amino-acyl groups"/>
    <property type="evidence" value="ECO:0007669"/>
    <property type="project" value="InterPro"/>
</dbReference>
<dbReference type="STRING" id="1907.SGLAU_28920"/>
<dbReference type="InterPro" id="IPR050879">
    <property type="entry name" value="Acyltransferase_3"/>
</dbReference>
<feature type="transmembrane region" description="Helical" evidence="1">
    <location>
        <begin position="247"/>
        <end position="268"/>
    </location>
</feature>
<protein>
    <submittedName>
        <fullName evidence="3">Putative secreted protein</fullName>
    </submittedName>
</protein>
<dbReference type="HOGENOM" id="CLU_005679_2_5_11"/>
<name>A0A089XCK6_STRGA</name>
<evidence type="ECO:0000256" key="1">
    <source>
        <dbReference type="SAM" id="Phobius"/>
    </source>
</evidence>
<dbReference type="AlphaFoldDB" id="A0A089XCK6"/>
<feature type="transmembrane region" description="Helical" evidence="1">
    <location>
        <begin position="319"/>
        <end position="339"/>
    </location>
</feature>
<feature type="transmembrane region" description="Helical" evidence="1">
    <location>
        <begin position="98"/>
        <end position="118"/>
    </location>
</feature>
<dbReference type="OrthoDB" id="9796461at2"/>
<keyword evidence="4" id="KW-1185">Reference proteome</keyword>
<dbReference type="eggNOG" id="COG1835">
    <property type="taxonomic scope" value="Bacteria"/>
</dbReference>
<dbReference type="Pfam" id="PF01757">
    <property type="entry name" value="Acyl_transf_3"/>
    <property type="match status" value="1"/>
</dbReference>
<organism evidence="3 4">
    <name type="scientific">Streptomyces glaucescens</name>
    <dbReference type="NCBI Taxonomy" id="1907"/>
    <lineage>
        <taxon>Bacteria</taxon>
        <taxon>Bacillati</taxon>
        <taxon>Actinomycetota</taxon>
        <taxon>Actinomycetes</taxon>
        <taxon>Kitasatosporales</taxon>
        <taxon>Streptomycetaceae</taxon>
        <taxon>Streptomyces</taxon>
    </lineage>
</organism>
<dbReference type="PANTHER" id="PTHR23028">
    <property type="entry name" value="ACETYLTRANSFERASE"/>
    <property type="match status" value="1"/>
</dbReference>
<evidence type="ECO:0000259" key="2">
    <source>
        <dbReference type="Pfam" id="PF01757"/>
    </source>
</evidence>
<dbReference type="RefSeq" id="WP_052413935.1">
    <property type="nucleotide sequence ID" value="NZ_CP009438.1"/>
</dbReference>
<dbReference type="InterPro" id="IPR002656">
    <property type="entry name" value="Acyl_transf_3_dom"/>
</dbReference>